<reference evidence="1 2" key="1">
    <citation type="submission" date="2023-11" db="EMBL/GenBank/DDBJ databases">
        <title>Lentzea sokolovensis, sp. nov., Lentzea kristufkii, sp. nov., and Lentzea miocenensis, sp. nov., rare actinobacteria from Sokolov Coal Basin, Miocene lacustrine sediment, Czech Republic.</title>
        <authorList>
            <person name="Lara A."/>
            <person name="Kotroba L."/>
            <person name="Nouioui I."/>
            <person name="Neumann-Schaal M."/>
            <person name="Mast Y."/>
            <person name="Chronakova A."/>
        </authorList>
    </citation>
    <scope>NUCLEOTIDE SEQUENCE [LARGE SCALE GENOMIC DNA]</scope>
    <source>
        <strain evidence="1 2">BCCO 10_0856</strain>
    </source>
</reference>
<reference evidence="1 2" key="2">
    <citation type="submission" date="2023-11" db="EMBL/GenBank/DDBJ databases">
        <authorList>
            <person name="Lara A.C."/>
            <person name="Chronakova A."/>
        </authorList>
    </citation>
    <scope>NUCLEOTIDE SEQUENCE [LARGE SCALE GENOMIC DNA]</scope>
    <source>
        <strain evidence="1 2">BCCO 10_0856</strain>
    </source>
</reference>
<dbReference type="Proteomes" id="UP001285521">
    <property type="component" value="Unassembled WGS sequence"/>
</dbReference>
<sequence>MPGQARRHHVVSRFYLRYFANDSERVTTVMLPGTRTFQQSIGDASVQTDFYTVIDQAGQQTDAAERALSLLETEAAAAWREVAAGVWPLGDAHRESVAAWVALQLLRGSNVRNSMSQLATHTLLLEAILGGRTRLREALSAVGEPFDDDTVNREWVDFFKNPIRAEVHANHHVQHLAAMLPRVTQSLLDRWWILTVFERKALATSDHPVHLVPNEEMRRTGRGTGIENAMAIHVPLTRRHSLAMCHPSAMPEELAMMRRDVRQSGVTATALYSNSCTVNNARRFLFHHPDDAPLTGFDLPQPREREVVLHAQLWGWINEDDRQVLLDAGFGPEDLAALLVISSK</sequence>
<dbReference type="EMBL" id="JAXAVW010000012">
    <property type="protein sequence ID" value="MDX8031706.1"/>
    <property type="molecule type" value="Genomic_DNA"/>
</dbReference>
<comment type="caution">
    <text evidence="1">The sequence shown here is derived from an EMBL/GenBank/DDBJ whole genome shotgun (WGS) entry which is preliminary data.</text>
</comment>
<dbReference type="Pfam" id="PF14022">
    <property type="entry name" value="DUF4238"/>
    <property type="match status" value="1"/>
</dbReference>
<protein>
    <submittedName>
        <fullName evidence="1">DUF4238 domain-containing protein</fullName>
    </submittedName>
</protein>
<name>A0ABU4T0N0_9PSEU</name>
<accession>A0ABU4T0N0</accession>
<evidence type="ECO:0000313" key="1">
    <source>
        <dbReference type="EMBL" id="MDX8031706.1"/>
    </source>
</evidence>
<dbReference type="InterPro" id="IPR025332">
    <property type="entry name" value="DUF4238"/>
</dbReference>
<evidence type="ECO:0000313" key="2">
    <source>
        <dbReference type="Proteomes" id="UP001285521"/>
    </source>
</evidence>
<proteinExistence type="predicted"/>
<dbReference type="RefSeq" id="WP_319966762.1">
    <property type="nucleotide sequence ID" value="NZ_JAXAVW010000012.1"/>
</dbReference>
<organism evidence="1 2">
    <name type="scientific">Lentzea miocenica</name>
    <dbReference type="NCBI Taxonomy" id="3095431"/>
    <lineage>
        <taxon>Bacteria</taxon>
        <taxon>Bacillati</taxon>
        <taxon>Actinomycetota</taxon>
        <taxon>Actinomycetes</taxon>
        <taxon>Pseudonocardiales</taxon>
        <taxon>Pseudonocardiaceae</taxon>
        <taxon>Lentzea</taxon>
    </lineage>
</organism>
<gene>
    <name evidence="1" type="ORF">SK803_15885</name>
</gene>
<keyword evidence="2" id="KW-1185">Reference proteome</keyword>